<feature type="transmembrane region" description="Helical" evidence="1">
    <location>
        <begin position="20"/>
        <end position="42"/>
    </location>
</feature>
<name>A0A834ZUZ4_TETSI</name>
<accession>A0A834ZUZ4</accession>
<dbReference type="OMA" id="KCFAYIV"/>
<dbReference type="AlphaFoldDB" id="A0A834ZUZ4"/>
<dbReference type="PANTHER" id="PTHR31852">
    <property type="entry name" value="LATE EMBRYOGENESIS ABUNDANT (LEA) HYDROXYPROLINE-RICH GLYCOPROTEIN FAMILY"/>
    <property type="match status" value="1"/>
</dbReference>
<dbReference type="EMBL" id="JABCRI010000001">
    <property type="protein sequence ID" value="KAF8412185.1"/>
    <property type="molecule type" value="Genomic_DNA"/>
</dbReference>
<comment type="caution">
    <text evidence="3">The sequence shown here is derived from an EMBL/GenBank/DDBJ whole genome shotgun (WGS) entry which is preliminary data.</text>
</comment>
<reference evidence="3 4" key="1">
    <citation type="submission" date="2020-04" db="EMBL/GenBank/DDBJ databases">
        <title>Plant Genome Project.</title>
        <authorList>
            <person name="Zhang R.-G."/>
        </authorList>
    </citation>
    <scope>NUCLEOTIDE SEQUENCE [LARGE SCALE GENOMIC DNA]</scope>
    <source>
        <strain evidence="3">YNK0</strain>
        <tissue evidence="3">Leaf</tissue>
    </source>
</reference>
<keyword evidence="1" id="KW-1133">Transmembrane helix</keyword>
<evidence type="ECO:0000313" key="4">
    <source>
        <dbReference type="Proteomes" id="UP000655225"/>
    </source>
</evidence>
<keyword evidence="1" id="KW-0812">Transmembrane</keyword>
<proteinExistence type="predicted"/>
<evidence type="ECO:0000313" key="3">
    <source>
        <dbReference type="EMBL" id="KAF8412185.1"/>
    </source>
</evidence>
<dbReference type="InterPro" id="IPR055301">
    <property type="entry name" value="Lea14-like_2"/>
</dbReference>
<evidence type="ECO:0000259" key="2">
    <source>
        <dbReference type="Pfam" id="PF03168"/>
    </source>
</evidence>
<dbReference type="Proteomes" id="UP000655225">
    <property type="component" value="Unassembled WGS sequence"/>
</dbReference>
<dbReference type="Gene3D" id="2.60.40.1820">
    <property type="match status" value="1"/>
</dbReference>
<keyword evidence="1" id="KW-0472">Membrane</keyword>
<dbReference type="SUPFAM" id="SSF117070">
    <property type="entry name" value="LEA14-like"/>
    <property type="match status" value="1"/>
</dbReference>
<gene>
    <name evidence="3" type="ORF">HHK36_000144</name>
</gene>
<dbReference type="InterPro" id="IPR004864">
    <property type="entry name" value="LEA_2"/>
</dbReference>
<protein>
    <recommendedName>
        <fullName evidence="2">Late embryogenesis abundant protein LEA-2 subgroup domain-containing protein</fullName>
    </recommendedName>
</protein>
<feature type="domain" description="Late embryogenesis abundant protein LEA-2 subgroup" evidence="2">
    <location>
        <begin position="73"/>
        <end position="165"/>
    </location>
</feature>
<organism evidence="3 4">
    <name type="scientific">Tetracentron sinense</name>
    <name type="common">Spur-leaf</name>
    <dbReference type="NCBI Taxonomy" id="13715"/>
    <lineage>
        <taxon>Eukaryota</taxon>
        <taxon>Viridiplantae</taxon>
        <taxon>Streptophyta</taxon>
        <taxon>Embryophyta</taxon>
        <taxon>Tracheophyta</taxon>
        <taxon>Spermatophyta</taxon>
        <taxon>Magnoliopsida</taxon>
        <taxon>Trochodendrales</taxon>
        <taxon>Trochodendraceae</taxon>
        <taxon>Tetracentron</taxon>
    </lineage>
</organism>
<keyword evidence="4" id="KW-1185">Reference proteome</keyword>
<dbReference type="Pfam" id="PF03168">
    <property type="entry name" value="LEA_2"/>
    <property type="match status" value="1"/>
</dbReference>
<dbReference type="OrthoDB" id="764273at2759"/>
<evidence type="ECO:0000256" key="1">
    <source>
        <dbReference type="SAM" id="Phobius"/>
    </source>
</evidence>
<sequence length="181" mass="19996">MTTGDEVAATLRRKRNMKCCAYIVIRVMLETIIIVMFALTVMRVKTPKVRLGSVMVEIHNTTTSSFNMRLIAKLTVKNTNFGHFKFENTTATITYEGAKVGQALIVKGRAKARETRRMDITVDVSSDRLSGASGTFTLGSQAKLSGKVHLFKIIKKKKSAEMSCTMVVDVANSQILNLSSK</sequence>